<proteinExistence type="predicted"/>
<gene>
    <name evidence="3" type="ORF">KJP28_03890</name>
</gene>
<protein>
    <submittedName>
        <fullName evidence="3">FliM/FliN family flagellar motor switch protein</fullName>
    </submittedName>
</protein>
<dbReference type="RefSeq" id="WP_218390908.1">
    <property type="nucleotide sequence ID" value="NZ_JAHUZE010000001.1"/>
</dbReference>
<keyword evidence="3" id="KW-0969">Cilium</keyword>
<name>A0ABS6SYK6_9RHOB</name>
<evidence type="ECO:0000313" key="4">
    <source>
        <dbReference type="Proteomes" id="UP000756530"/>
    </source>
</evidence>
<feature type="region of interest" description="Disordered" evidence="1">
    <location>
        <begin position="1"/>
        <end position="22"/>
    </location>
</feature>
<keyword evidence="3" id="KW-0966">Cell projection</keyword>
<feature type="domain" description="Flagellar motor switch protein FliN-like C-terminal" evidence="2">
    <location>
        <begin position="222"/>
        <end position="289"/>
    </location>
</feature>
<evidence type="ECO:0000313" key="3">
    <source>
        <dbReference type="EMBL" id="MBV7378055.1"/>
    </source>
</evidence>
<keyword evidence="4" id="KW-1185">Reference proteome</keyword>
<dbReference type="InterPro" id="IPR001543">
    <property type="entry name" value="FliN-like_C"/>
</dbReference>
<feature type="region of interest" description="Disordered" evidence="1">
    <location>
        <begin position="331"/>
        <end position="389"/>
    </location>
</feature>
<reference evidence="3 4" key="1">
    <citation type="submission" date="2021-05" db="EMBL/GenBank/DDBJ databases">
        <title>Culturable bacteria isolated from Daya Bay.</title>
        <authorList>
            <person name="Zheng W."/>
            <person name="Yu S."/>
            <person name="Huang Y."/>
        </authorList>
    </citation>
    <scope>NUCLEOTIDE SEQUENCE [LARGE SCALE GENOMIC DNA]</scope>
    <source>
        <strain evidence="3 4">DP4N28-5</strain>
    </source>
</reference>
<dbReference type="Pfam" id="PF01052">
    <property type="entry name" value="FliMN_C"/>
    <property type="match status" value="1"/>
</dbReference>
<dbReference type="Proteomes" id="UP000756530">
    <property type="component" value="Unassembled WGS sequence"/>
</dbReference>
<keyword evidence="3" id="KW-0282">Flagellum</keyword>
<organism evidence="3 4">
    <name type="scientific">Maritimibacter dapengensis</name>
    <dbReference type="NCBI Taxonomy" id="2836868"/>
    <lineage>
        <taxon>Bacteria</taxon>
        <taxon>Pseudomonadati</taxon>
        <taxon>Pseudomonadota</taxon>
        <taxon>Alphaproteobacteria</taxon>
        <taxon>Rhodobacterales</taxon>
        <taxon>Roseobacteraceae</taxon>
        <taxon>Maritimibacter</taxon>
    </lineage>
</organism>
<accession>A0ABS6SYK6</accession>
<evidence type="ECO:0000256" key="1">
    <source>
        <dbReference type="SAM" id="MobiDB-lite"/>
    </source>
</evidence>
<evidence type="ECO:0000259" key="2">
    <source>
        <dbReference type="Pfam" id="PF01052"/>
    </source>
</evidence>
<dbReference type="EMBL" id="JAHUZE010000001">
    <property type="protein sequence ID" value="MBV7378055.1"/>
    <property type="molecule type" value="Genomic_DNA"/>
</dbReference>
<sequence>MSIDDSLSVMRRKTGTERPLPEIGAPTAAKILRTALMQAGEEVAALPIIANIPEEKRVTLAPMVEEIAENALVSLLEGPDQSYGLAIVDPQALAALIEVQTTGRVATRPAEPRPPTRTDAIMCADFIDRTLELLEIRASDAEIDLAPVLTGFRYALALPEPRAVSMTLSDIPYRSFSVGLDMGRGAKQGRIEFVFPFDPVGTRNHGTAGVGSHGFTEALAEAVQGAQARLSGTLHRVELPLSRVMELSVGTLVSIPGQALTRVSIEDIEGRPVAQGRLGMQNGQRAIRIGTAQTDGVEAAYPEHALSDQAPTAMSDGAFSIAANDHGGGLPDLAGSSGLDETVEDSSIHGDTFGNPADAGQIGGSGDSSGVDDGKELPNLPDLEDLSSM</sequence>
<comment type="caution">
    <text evidence="3">The sequence shown here is derived from an EMBL/GenBank/DDBJ whole genome shotgun (WGS) entry which is preliminary data.</text>
</comment>